<dbReference type="KEGG" id="mch:Mchl_5570"/>
<organism evidence="1 2">
    <name type="scientific">Methylorubrum extorquens (strain CM4 / NCIMB 13688)</name>
    <name type="common">Methylobacterium extorquens</name>
    <dbReference type="NCBI Taxonomy" id="440085"/>
    <lineage>
        <taxon>Bacteria</taxon>
        <taxon>Pseudomonadati</taxon>
        <taxon>Pseudomonadota</taxon>
        <taxon>Alphaproteobacteria</taxon>
        <taxon>Hyphomicrobiales</taxon>
        <taxon>Methylobacteriaceae</taxon>
        <taxon>Methylorubrum</taxon>
    </lineage>
</organism>
<protein>
    <submittedName>
        <fullName evidence="1">Uncharacterized protein</fullName>
    </submittedName>
</protein>
<proteinExistence type="predicted"/>
<accession>B7L398</accession>
<name>B7L398_METC4</name>
<gene>
    <name evidence="1" type="ordered locus">Mchl_5570</name>
</gene>
<evidence type="ECO:0000313" key="1">
    <source>
        <dbReference type="EMBL" id="ACK86306.1"/>
    </source>
</evidence>
<sequence>MISSQAAPASVPDQIWTPLKAVVARGAHVSLAIAEPVDLRLSIDLGFSVIEAVGIDQVGDLIEGFQLQDEERIACNRYGFVLTEEEHEDGVRLVIYRDKHTEVRIPRSDYDRIAGSVSELVADPNVQAAVERAYSRHAATLRGEAWHPGPQGCGA</sequence>
<reference evidence="1 2" key="2">
    <citation type="journal article" date="2012" name="J. Bacteriol.">
        <title>Complete genome sequences of six strains of the genus Methylobacterium.</title>
        <authorList>
            <person name="Marx C.J."/>
            <person name="Bringel F."/>
            <person name="Chistoserdova L."/>
            <person name="Moulin L."/>
            <person name="Farhan Ul Haque M."/>
            <person name="Fleischman D.E."/>
            <person name="Gruffaz C."/>
            <person name="Jourand P."/>
            <person name="Knief C."/>
            <person name="Lee M.C."/>
            <person name="Muller E.E."/>
            <person name="Nadalig T."/>
            <person name="Peyraud R."/>
            <person name="Roselli S."/>
            <person name="Russ L."/>
            <person name="Goodwin L.A."/>
            <person name="Ivanova N."/>
            <person name="Kyrpides N."/>
            <person name="Lajus A."/>
            <person name="Land M.L."/>
            <person name="Medigue C."/>
            <person name="Mikhailova N."/>
            <person name="Nolan M."/>
            <person name="Woyke T."/>
            <person name="Stolyar S."/>
            <person name="Vorholt J.A."/>
            <person name="Vuilleumier S."/>
        </authorList>
    </citation>
    <scope>NUCLEOTIDE SEQUENCE [LARGE SCALE GENOMIC DNA]</scope>
    <source>
        <strain evidence="2">CM4 / NCIMB 13688</strain>
        <plasmid evidence="1 2">pCMU01</plasmid>
    </source>
</reference>
<evidence type="ECO:0000313" key="2">
    <source>
        <dbReference type="Proteomes" id="UP000002385"/>
    </source>
</evidence>
<dbReference type="EMBL" id="CP001299">
    <property type="protein sequence ID" value="ACK86306.1"/>
    <property type="molecule type" value="Genomic_DNA"/>
</dbReference>
<geneLocation type="plasmid" evidence="1 2">
    <name>pCMU01</name>
</geneLocation>
<keyword evidence="1" id="KW-0614">Plasmid</keyword>
<dbReference type="HOGENOM" id="CLU_1893750_0_0_5"/>
<reference evidence="1 2" key="1">
    <citation type="submission" date="2008-12" db="EMBL/GenBank/DDBJ databases">
        <title>Complete sequence of plasmid1 of Methylobacterium chloromethanicum CM4.</title>
        <authorList>
            <consortium name="US DOE Joint Genome Institute"/>
            <person name="Lucas S."/>
            <person name="Copeland A."/>
            <person name="Lapidus A."/>
            <person name="Glavina del Rio T."/>
            <person name="Dalin E."/>
            <person name="Tice H."/>
            <person name="Bruce D."/>
            <person name="Goodwin L."/>
            <person name="Pitluck S."/>
            <person name="Chertkov O."/>
            <person name="Brettin T."/>
            <person name="Detter J.C."/>
            <person name="Han C."/>
            <person name="Larimer F."/>
            <person name="Land M."/>
            <person name="Hauser L."/>
            <person name="Kyrpides N."/>
            <person name="Mikhailova N."/>
            <person name="Marx C."/>
            <person name="Richardson P."/>
        </authorList>
    </citation>
    <scope>NUCLEOTIDE SEQUENCE [LARGE SCALE GENOMIC DNA]</scope>
    <source>
        <strain evidence="2">CM4 / NCIMB 13688</strain>
        <plasmid evidence="1 2">pCMU01</plasmid>
    </source>
</reference>
<dbReference type="Proteomes" id="UP000002385">
    <property type="component" value="Plasmid pCMU01"/>
</dbReference>
<dbReference type="AlphaFoldDB" id="B7L398"/>